<dbReference type="InterPro" id="IPR000582">
    <property type="entry name" value="Acyl-CoA-binding_protein"/>
</dbReference>
<reference evidence="2 3" key="2">
    <citation type="journal article" date="2019" name="G3 (Bethesda)">
        <title>Hybrid Assembly of the Genome of the Entomopathogenic Nematode Steinernema carpocapsae Identifies the X-Chromosome.</title>
        <authorList>
            <person name="Serra L."/>
            <person name="Macchietto M."/>
            <person name="Macias-Munoz A."/>
            <person name="McGill C.J."/>
            <person name="Rodriguez I.M."/>
            <person name="Rodriguez B."/>
            <person name="Murad R."/>
            <person name="Mortazavi A."/>
        </authorList>
    </citation>
    <scope>NUCLEOTIDE SEQUENCE [LARGE SCALE GENOMIC DNA]</scope>
    <source>
        <strain evidence="2 3">ALL</strain>
    </source>
</reference>
<dbReference type="EMBL" id="AZBU02000009">
    <property type="protein sequence ID" value="TKR65164.1"/>
    <property type="molecule type" value="Genomic_DNA"/>
</dbReference>
<dbReference type="InterPro" id="IPR035984">
    <property type="entry name" value="Acyl-CoA-binding_sf"/>
</dbReference>
<evidence type="ECO:0000313" key="2">
    <source>
        <dbReference type="EMBL" id="TKR65164.1"/>
    </source>
</evidence>
<dbReference type="Gene3D" id="1.20.80.10">
    <property type="match status" value="1"/>
</dbReference>
<sequence length="151" mass="18129">MEELKDELASVETSREELAREARIKWTRWQLEQAECEHRAIEWKAYWDWRKKEDKDLWRNKDFANAVDKMSRAGYKGEHGEFEVPEEDKVKLMALYMQATVGDYDGNEKLDCADEWKLLKGRDRIESQREFISLSNRLLTKYGWNPPPGWR</sequence>
<dbReference type="PROSITE" id="PS51228">
    <property type="entry name" value="ACB_2"/>
    <property type="match status" value="1"/>
</dbReference>
<dbReference type="InterPro" id="IPR014352">
    <property type="entry name" value="FERM/acyl-CoA-bd_prot_sf"/>
</dbReference>
<evidence type="ECO:0000313" key="3">
    <source>
        <dbReference type="Proteomes" id="UP000298663"/>
    </source>
</evidence>
<comment type="caution">
    <text evidence="2">The sequence shown here is derived from an EMBL/GenBank/DDBJ whole genome shotgun (WGS) entry which is preliminary data.</text>
</comment>
<protein>
    <recommendedName>
        <fullName evidence="1">ACB domain-containing protein</fullName>
    </recommendedName>
</protein>
<dbReference type="GO" id="GO:0000062">
    <property type="term" value="F:fatty-acyl-CoA binding"/>
    <property type="evidence" value="ECO:0007669"/>
    <property type="project" value="InterPro"/>
</dbReference>
<evidence type="ECO:0000259" key="1">
    <source>
        <dbReference type="PROSITE" id="PS51228"/>
    </source>
</evidence>
<accession>A0A4U5M8A8</accession>
<feature type="domain" description="ACB" evidence="1">
    <location>
        <begin position="59"/>
        <end position="144"/>
    </location>
</feature>
<gene>
    <name evidence="2" type="ORF">L596_025609</name>
</gene>
<organism evidence="2 3">
    <name type="scientific">Steinernema carpocapsae</name>
    <name type="common">Entomopathogenic nematode</name>
    <dbReference type="NCBI Taxonomy" id="34508"/>
    <lineage>
        <taxon>Eukaryota</taxon>
        <taxon>Metazoa</taxon>
        <taxon>Ecdysozoa</taxon>
        <taxon>Nematoda</taxon>
        <taxon>Chromadorea</taxon>
        <taxon>Rhabditida</taxon>
        <taxon>Tylenchina</taxon>
        <taxon>Panagrolaimomorpha</taxon>
        <taxon>Strongyloidoidea</taxon>
        <taxon>Steinernematidae</taxon>
        <taxon>Steinernema</taxon>
    </lineage>
</organism>
<dbReference type="OrthoDB" id="5843584at2759"/>
<dbReference type="AlphaFoldDB" id="A0A4U5M8A8"/>
<dbReference type="Proteomes" id="UP000298663">
    <property type="component" value="Unassembled WGS sequence"/>
</dbReference>
<reference evidence="2 3" key="1">
    <citation type="journal article" date="2015" name="Genome Biol.">
        <title>Comparative genomics of Steinernema reveals deeply conserved gene regulatory networks.</title>
        <authorList>
            <person name="Dillman A.R."/>
            <person name="Macchietto M."/>
            <person name="Porter C.F."/>
            <person name="Rogers A."/>
            <person name="Williams B."/>
            <person name="Antoshechkin I."/>
            <person name="Lee M.M."/>
            <person name="Goodwin Z."/>
            <person name="Lu X."/>
            <person name="Lewis E.E."/>
            <person name="Goodrich-Blair H."/>
            <person name="Stock S.P."/>
            <person name="Adams B.J."/>
            <person name="Sternberg P.W."/>
            <person name="Mortazavi A."/>
        </authorList>
    </citation>
    <scope>NUCLEOTIDE SEQUENCE [LARGE SCALE GENOMIC DNA]</scope>
    <source>
        <strain evidence="2 3">ALL</strain>
    </source>
</reference>
<dbReference type="SUPFAM" id="SSF47027">
    <property type="entry name" value="Acyl-CoA binding protein"/>
    <property type="match status" value="1"/>
</dbReference>
<keyword evidence="3" id="KW-1185">Reference proteome</keyword>
<dbReference type="STRING" id="34508.A0A4U5M8A8"/>
<dbReference type="Pfam" id="PF00887">
    <property type="entry name" value="ACBP"/>
    <property type="match status" value="1"/>
</dbReference>
<proteinExistence type="predicted"/>
<name>A0A4U5M8A8_STECR</name>